<evidence type="ECO:0000256" key="1">
    <source>
        <dbReference type="PROSITE-ProRule" id="PRU10141"/>
    </source>
</evidence>
<proteinExistence type="predicted"/>
<feature type="compositionally biased region" description="Basic and acidic residues" evidence="2">
    <location>
        <begin position="70"/>
        <end position="84"/>
    </location>
</feature>
<evidence type="ECO:0008006" key="5">
    <source>
        <dbReference type="Google" id="ProtNLM"/>
    </source>
</evidence>
<dbReference type="PANTHER" id="PTHR37171:SF1">
    <property type="entry name" value="SERINE_THREONINE-PROTEIN KINASE YRZF-RELATED"/>
    <property type="match status" value="1"/>
</dbReference>
<gene>
    <name evidence="3" type="ORF">BDK51DRAFT_28053</name>
</gene>
<dbReference type="SUPFAM" id="SSF56112">
    <property type="entry name" value="Protein kinase-like (PK-like)"/>
    <property type="match status" value="1"/>
</dbReference>
<organism evidence="3 4">
    <name type="scientific">Blyttiomyces helicus</name>
    <dbReference type="NCBI Taxonomy" id="388810"/>
    <lineage>
        <taxon>Eukaryota</taxon>
        <taxon>Fungi</taxon>
        <taxon>Fungi incertae sedis</taxon>
        <taxon>Chytridiomycota</taxon>
        <taxon>Chytridiomycota incertae sedis</taxon>
        <taxon>Chytridiomycetes</taxon>
        <taxon>Chytridiomycetes incertae sedis</taxon>
        <taxon>Blyttiomyces</taxon>
    </lineage>
</organism>
<dbReference type="PANTHER" id="PTHR37171">
    <property type="entry name" value="SERINE/THREONINE-PROTEIN KINASE YRZF-RELATED"/>
    <property type="match status" value="1"/>
</dbReference>
<dbReference type="GO" id="GO:0005524">
    <property type="term" value="F:ATP binding"/>
    <property type="evidence" value="ECO:0007669"/>
    <property type="project" value="UniProtKB-UniRule"/>
</dbReference>
<dbReference type="EMBL" id="KZ999666">
    <property type="protein sequence ID" value="RKO84851.1"/>
    <property type="molecule type" value="Genomic_DNA"/>
</dbReference>
<evidence type="ECO:0000313" key="3">
    <source>
        <dbReference type="EMBL" id="RKO84851.1"/>
    </source>
</evidence>
<dbReference type="Proteomes" id="UP000269721">
    <property type="component" value="Unassembled WGS sequence"/>
</dbReference>
<dbReference type="AlphaFoldDB" id="A0A4P9VYI9"/>
<dbReference type="OrthoDB" id="2136197at2759"/>
<sequence>MATCYDPNAVASNPELSVVRQALEELLGYLAREKLRYGMLTFLERTYFSSSREAATPLSGTSIPAADAEQQQRDAGDDPMKEAETEVEEGDSPHLLRLLKLADVAYSPHQCLGSGATASVLRGMIGDSPAAIKFIGLFKVENGESLVRAEITAYSLLAELQGLASVALSKAGIGPGRELLLAVEEISPGSVDGAEERGDLTSEDQNLARAALQFVHSKGFIHGDLRLDNLPFDKSDGARRALWISLARSRPASAAEIVEEMEELEWIC</sequence>
<dbReference type="InterPro" id="IPR011009">
    <property type="entry name" value="Kinase-like_dom_sf"/>
</dbReference>
<accession>A0A4P9VYI9</accession>
<keyword evidence="4" id="KW-1185">Reference proteome</keyword>
<keyword evidence="1" id="KW-0067">ATP-binding</keyword>
<feature type="binding site" evidence="1">
    <location>
        <position position="133"/>
    </location>
    <ligand>
        <name>ATP</name>
        <dbReference type="ChEBI" id="CHEBI:30616"/>
    </ligand>
</feature>
<dbReference type="InterPro" id="IPR052396">
    <property type="entry name" value="Meiotic_Drive_Suppr_Kinase"/>
</dbReference>
<feature type="region of interest" description="Disordered" evidence="2">
    <location>
        <begin position="55"/>
        <end position="91"/>
    </location>
</feature>
<protein>
    <recommendedName>
        <fullName evidence="5">Protein kinase domain-containing protein</fullName>
    </recommendedName>
</protein>
<evidence type="ECO:0000313" key="4">
    <source>
        <dbReference type="Proteomes" id="UP000269721"/>
    </source>
</evidence>
<dbReference type="Gene3D" id="1.10.510.10">
    <property type="entry name" value="Transferase(Phosphotransferase) domain 1"/>
    <property type="match status" value="1"/>
</dbReference>
<dbReference type="InterPro" id="IPR017441">
    <property type="entry name" value="Protein_kinase_ATP_BS"/>
</dbReference>
<reference evidence="4" key="1">
    <citation type="journal article" date="2018" name="Nat. Microbiol.">
        <title>Leveraging single-cell genomics to expand the fungal tree of life.</title>
        <authorList>
            <person name="Ahrendt S.R."/>
            <person name="Quandt C.A."/>
            <person name="Ciobanu D."/>
            <person name="Clum A."/>
            <person name="Salamov A."/>
            <person name="Andreopoulos B."/>
            <person name="Cheng J.F."/>
            <person name="Woyke T."/>
            <person name="Pelin A."/>
            <person name="Henrissat B."/>
            <person name="Reynolds N.K."/>
            <person name="Benny G.L."/>
            <person name="Smith M.E."/>
            <person name="James T.Y."/>
            <person name="Grigoriev I.V."/>
        </authorList>
    </citation>
    <scope>NUCLEOTIDE SEQUENCE [LARGE SCALE GENOMIC DNA]</scope>
</reference>
<keyword evidence="1" id="KW-0547">Nucleotide-binding</keyword>
<dbReference type="PROSITE" id="PS00107">
    <property type="entry name" value="PROTEIN_KINASE_ATP"/>
    <property type="match status" value="1"/>
</dbReference>
<name>A0A4P9VYI9_9FUNG</name>
<evidence type="ECO:0000256" key="2">
    <source>
        <dbReference type="SAM" id="MobiDB-lite"/>
    </source>
</evidence>